<evidence type="ECO:0000313" key="3">
    <source>
        <dbReference type="EMBL" id="CAB4871047.1"/>
    </source>
</evidence>
<dbReference type="InterPro" id="IPR002831">
    <property type="entry name" value="Tscrpt_reg_TrmB_N"/>
</dbReference>
<evidence type="ECO:0000259" key="1">
    <source>
        <dbReference type="Pfam" id="PF01978"/>
    </source>
</evidence>
<feature type="domain" description="Transcription regulator TrmB C-terminal" evidence="2">
    <location>
        <begin position="118"/>
        <end position="215"/>
    </location>
</feature>
<proteinExistence type="predicted"/>
<feature type="domain" description="Transcription regulator TrmB N-terminal" evidence="1">
    <location>
        <begin position="11"/>
        <end position="77"/>
    </location>
</feature>
<dbReference type="InterPro" id="IPR036388">
    <property type="entry name" value="WH-like_DNA-bd_sf"/>
</dbReference>
<dbReference type="AlphaFoldDB" id="A0A6J7DK81"/>
<dbReference type="SUPFAM" id="SSF46785">
    <property type="entry name" value="Winged helix' DNA-binding domain"/>
    <property type="match status" value="1"/>
</dbReference>
<dbReference type="Pfam" id="PF01978">
    <property type="entry name" value="TrmB"/>
    <property type="match status" value="1"/>
</dbReference>
<organism evidence="3">
    <name type="scientific">freshwater metagenome</name>
    <dbReference type="NCBI Taxonomy" id="449393"/>
    <lineage>
        <taxon>unclassified sequences</taxon>
        <taxon>metagenomes</taxon>
        <taxon>ecological metagenomes</taxon>
    </lineage>
</organism>
<dbReference type="Gene3D" id="1.10.10.10">
    <property type="entry name" value="Winged helix-like DNA-binding domain superfamily/Winged helix DNA-binding domain"/>
    <property type="match status" value="1"/>
</dbReference>
<dbReference type="InterPro" id="IPR036390">
    <property type="entry name" value="WH_DNA-bd_sf"/>
</dbReference>
<dbReference type="CDD" id="cd09124">
    <property type="entry name" value="PLDc_like_TrmB_middle"/>
    <property type="match status" value="1"/>
</dbReference>
<accession>A0A6J7DK81</accession>
<name>A0A6J7DK81_9ZZZZ</name>
<dbReference type="PANTHER" id="PTHR34293">
    <property type="entry name" value="HTH-TYPE TRANSCRIPTIONAL REGULATOR TRMBL2"/>
    <property type="match status" value="1"/>
</dbReference>
<gene>
    <name evidence="3" type="ORF">UFOPK3425_00631</name>
</gene>
<protein>
    <submittedName>
        <fullName evidence="3">Unannotated protein</fullName>
    </submittedName>
</protein>
<dbReference type="InterPro" id="IPR051797">
    <property type="entry name" value="TrmB-like"/>
</dbReference>
<dbReference type="Pfam" id="PF11495">
    <property type="entry name" value="Regulator_TrmB"/>
    <property type="match status" value="1"/>
</dbReference>
<evidence type="ECO:0000259" key="2">
    <source>
        <dbReference type="Pfam" id="PF11495"/>
    </source>
</evidence>
<dbReference type="PANTHER" id="PTHR34293:SF1">
    <property type="entry name" value="HTH-TYPE TRANSCRIPTIONAL REGULATOR TRMBL2"/>
    <property type="match status" value="1"/>
</dbReference>
<dbReference type="InterPro" id="IPR021586">
    <property type="entry name" value="Tscrpt_reg_TrmB_C"/>
</dbReference>
<dbReference type="EMBL" id="CAFBLV010000105">
    <property type="protein sequence ID" value="CAB4871047.1"/>
    <property type="molecule type" value="Genomic_DNA"/>
</dbReference>
<reference evidence="3" key="1">
    <citation type="submission" date="2020-05" db="EMBL/GenBank/DDBJ databases">
        <authorList>
            <person name="Chiriac C."/>
            <person name="Salcher M."/>
            <person name="Ghai R."/>
            <person name="Kavagutti S V."/>
        </authorList>
    </citation>
    <scope>NUCLEOTIDE SEQUENCE</scope>
</reference>
<sequence>MESGADLISALANLGFSQYESRIYVGLLSNYGQTAYGLSKVTGVPQPKIYEAIRKLEARGAAVMLGESPQRFAATPPDALLDGLALDYTKRVEAAERAAAAAIIATPEVHTWPEVLDSISGRPALLDHVRSLIARATSKVYISAWGSEFEDLDAEIARAEDRGVEVIAMAFGRTNLTLNQGQVFRHKSTSKAVYPHHQNRHLAVVADGAHSLWALAAGGSDWTGLASSDQRLVGLIRSFIRHDIYVQKIYSELGPEMESIFGAGLEFLTDVSNNKVLGAPKQRLSTPGIEDTKREVG</sequence>